<organism evidence="2 3">
    <name type="scientific">Schizothecium vesticola</name>
    <dbReference type="NCBI Taxonomy" id="314040"/>
    <lineage>
        <taxon>Eukaryota</taxon>
        <taxon>Fungi</taxon>
        <taxon>Dikarya</taxon>
        <taxon>Ascomycota</taxon>
        <taxon>Pezizomycotina</taxon>
        <taxon>Sordariomycetes</taxon>
        <taxon>Sordariomycetidae</taxon>
        <taxon>Sordariales</taxon>
        <taxon>Schizotheciaceae</taxon>
        <taxon>Schizothecium</taxon>
    </lineage>
</organism>
<reference evidence="2" key="1">
    <citation type="submission" date="2023-06" db="EMBL/GenBank/DDBJ databases">
        <title>Genome-scale phylogeny and comparative genomics of the fungal order Sordariales.</title>
        <authorList>
            <consortium name="Lawrence Berkeley National Laboratory"/>
            <person name="Hensen N."/>
            <person name="Bonometti L."/>
            <person name="Westerberg I."/>
            <person name="Brannstrom I.O."/>
            <person name="Guillou S."/>
            <person name="Cros-Aarteil S."/>
            <person name="Calhoun S."/>
            <person name="Haridas S."/>
            <person name="Kuo A."/>
            <person name="Mondo S."/>
            <person name="Pangilinan J."/>
            <person name="Riley R."/>
            <person name="LaButti K."/>
            <person name="Andreopoulos B."/>
            <person name="Lipzen A."/>
            <person name="Chen C."/>
            <person name="Yanf M."/>
            <person name="Daum C."/>
            <person name="Ng V."/>
            <person name="Clum A."/>
            <person name="Steindorff A."/>
            <person name="Ohm R."/>
            <person name="Martin F."/>
            <person name="Silar P."/>
            <person name="Natvig D."/>
            <person name="Lalanne C."/>
            <person name="Gautier V."/>
            <person name="Ament-velasquez S.L."/>
            <person name="Kruys A."/>
            <person name="Hutchinson M.I."/>
            <person name="Powell A.J."/>
            <person name="Barry K."/>
            <person name="Miller A.N."/>
            <person name="Grigoriev I.V."/>
            <person name="Debuchy R."/>
            <person name="Gladieux P."/>
            <person name="Thoren M.H."/>
            <person name="Johannesson H."/>
        </authorList>
    </citation>
    <scope>NUCLEOTIDE SEQUENCE</scope>
    <source>
        <strain evidence="2">SMH3187-1</strain>
    </source>
</reference>
<evidence type="ECO:0000256" key="1">
    <source>
        <dbReference type="SAM" id="SignalP"/>
    </source>
</evidence>
<dbReference type="Proteomes" id="UP001172155">
    <property type="component" value="Unassembled WGS sequence"/>
</dbReference>
<evidence type="ECO:0000313" key="2">
    <source>
        <dbReference type="EMBL" id="KAK0752306.1"/>
    </source>
</evidence>
<keyword evidence="1" id="KW-0732">Signal</keyword>
<accession>A0AA40F758</accession>
<dbReference type="AlphaFoldDB" id="A0AA40F758"/>
<proteinExistence type="predicted"/>
<protein>
    <recommendedName>
        <fullName evidence="4">Secreted protein</fullName>
    </recommendedName>
</protein>
<feature type="chain" id="PRO_5041308878" description="Secreted protein" evidence="1">
    <location>
        <begin position="18"/>
        <end position="116"/>
    </location>
</feature>
<keyword evidence="3" id="KW-1185">Reference proteome</keyword>
<sequence>MLLSVGWGSLLCFGVGGWMLSMGDGVGKADGEVGLPCCSLPFRSLPRGLGVASWGVSAVAGTEDDGGMDYWCCQCRHMFVAGGRYSCFWSWWVTKCRCDNLRVASKQTPLIATFDE</sequence>
<gene>
    <name evidence="2" type="ORF">B0T18DRAFT_404535</name>
</gene>
<evidence type="ECO:0008006" key="4">
    <source>
        <dbReference type="Google" id="ProtNLM"/>
    </source>
</evidence>
<feature type="signal peptide" evidence="1">
    <location>
        <begin position="1"/>
        <end position="17"/>
    </location>
</feature>
<dbReference type="EMBL" id="JAUKUD010000002">
    <property type="protein sequence ID" value="KAK0752306.1"/>
    <property type="molecule type" value="Genomic_DNA"/>
</dbReference>
<name>A0AA40F758_9PEZI</name>
<comment type="caution">
    <text evidence="2">The sequence shown here is derived from an EMBL/GenBank/DDBJ whole genome shotgun (WGS) entry which is preliminary data.</text>
</comment>
<evidence type="ECO:0000313" key="3">
    <source>
        <dbReference type="Proteomes" id="UP001172155"/>
    </source>
</evidence>